<dbReference type="Proteomes" id="UP000777935">
    <property type="component" value="Unassembled WGS sequence"/>
</dbReference>
<protein>
    <submittedName>
        <fullName evidence="2">Uncharacterized protein</fullName>
    </submittedName>
</protein>
<reference evidence="2 3" key="1">
    <citation type="submission" date="2020-06" db="EMBL/GenBank/DDBJ databases">
        <title>Sulfitobacter algicola sp. nov., isolated from green algae.</title>
        <authorList>
            <person name="Wang C."/>
        </authorList>
    </citation>
    <scope>NUCLEOTIDE SEQUENCE [LARGE SCALE GENOMIC DNA]</scope>
    <source>
        <strain evidence="2 3">1151</strain>
    </source>
</reference>
<proteinExistence type="predicted"/>
<dbReference type="RefSeq" id="WP_174139919.1">
    <property type="nucleotide sequence ID" value="NZ_JABUFE010000018.1"/>
</dbReference>
<feature type="region of interest" description="Disordered" evidence="1">
    <location>
        <begin position="214"/>
        <end position="235"/>
    </location>
</feature>
<feature type="region of interest" description="Disordered" evidence="1">
    <location>
        <begin position="130"/>
        <end position="150"/>
    </location>
</feature>
<evidence type="ECO:0000313" key="2">
    <source>
        <dbReference type="EMBL" id="NSX56768.1"/>
    </source>
</evidence>
<comment type="caution">
    <text evidence="2">The sequence shown here is derived from an EMBL/GenBank/DDBJ whole genome shotgun (WGS) entry which is preliminary data.</text>
</comment>
<organism evidence="2 3">
    <name type="scientific">Parasulfitobacter algicola</name>
    <dbReference type="NCBI Taxonomy" id="2614809"/>
    <lineage>
        <taxon>Bacteria</taxon>
        <taxon>Pseudomonadati</taxon>
        <taxon>Pseudomonadota</taxon>
        <taxon>Alphaproteobacteria</taxon>
        <taxon>Rhodobacterales</taxon>
        <taxon>Roseobacteraceae</taxon>
        <taxon>Parasulfitobacter</taxon>
    </lineage>
</organism>
<feature type="compositionally biased region" description="Low complexity" evidence="1">
    <location>
        <begin position="226"/>
        <end position="235"/>
    </location>
</feature>
<feature type="region of interest" description="Disordered" evidence="1">
    <location>
        <begin position="1"/>
        <end position="20"/>
    </location>
</feature>
<evidence type="ECO:0000256" key="1">
    <source>
        <dbReference type="SAM" id="MobiDB-lite"/>
    </source>
</evidence>
<accession>A0ABX2J1H8</accession>
<keyword evidence="3" id="KW-1185">Reference proteome</keyword>
<dbReference type="EMBL" id="JABUFE010000018">
    <property type="protein sequence ID" value="NSX56768.1"/>
    <property type="molecule type" value="Genomic_DNA"/>
</dbReference>
<name>A0ABX2J1H8_9RHOB</name>
<gene>
    <name evidence="2" type="ORF">HRQ87_18450</name>
</gene>
<sequence>MAIQGVGGDHTVTAQSDGAGLQFGTDFASKLKQSADRISDFADKSGSEFQNDSSLYQEASRLDKLLHQGVQSYATGNAKGLNDDSKDYLTNLSRLMGQPMAGARGEGGSTTQLDYVADSLRSVLTPVVDTKSAGGAGSASDPVTTGTGGNMDAANVMLDRIKTAETSDAKADDILDLIAILQNSLGGAVASKSDAAVIPETGPAKPVTKLADQVKADPETDGQMSQPAPQAPAAPEQRLVGDQLMTMMEAPEGAGLTLEDGKGGDMGIGVKTKGAPKDNGHDEIGGDEVLKFHAPEGTQSAQVDIVDLFGDKGGKPQEKGIITVKDGDGNVLDTIEIRGNKSGDQTVKIDQPFATLEFSTPEGRSDFAPSGITLNPTGNTSGGDAAVPAGNMSELLSAMTEITNFINSSTALSEASKQKLMGNVTQVLEQIVMSKDSAGDGGDAVTSTEGLGLLASLKTLTTDLKSAGDDTSKKQQGLDALATGIASLNSLSKPTDIQTA</sequence>
<evidence type="ECO:0000313" key="3">
    <source>
        <dbReference type="Proteomes" id="UP000777935"/>
    </source>
</evidence>